<keyword evidence="1 3" id="KW-0547">Nucleotide-binding</keyword>
<dbReference type="RefSeq" id="XP_001323802.1">
    <property type="nucleotide sequence ID" value="XM_001323767.1"/>
</dbReference>
<dbReference type="KEGG" id="tva:4769550"/>
<evidence type="ECO:0000256" key="2">
    <source>
        <dbReference type="ARBA" id="ARBA00022840"/>
    </source>
</evidence>
<dbReference type="InterPro" id="IPR050168">
    <property type="entry name" value="AAA_ATPase_domain"/>
</dbReference>
<dbReference type="Gene3D" id="1.10.8.60">
    <property type="match status" value="1"/>
</dbReference>
<protein>
    <submittedName>
        <fullName evidence="5">ATPase, AAA family protein</fullName>
    </submittedName>
</protein>
<dbReference type="PANTHER" id="PTHR23077">
    <property type="entry name" value="AAA-FAMILY ATPASE"/>
    <property type="match status" value="1"/>
</dbReference>
<dbReference type="CDD" id="cd00009">
    <property type="entry name" value="AAA"/>
    <property type="match status" value="1"/>
</dbReference>
<dbReference type="Gene3D" id="3.40.50.300">
    <property type="entry name" value="P-loop containing nucleotide triphosphate hydrolases"/>
    <property type="match status" value="2"/>
</dbReference>
<dbReference type="GO" id="GO:0005737">
    <property type="term" value="C:cytoplasm"/>
    <property type="evidence" value="ECO:0000318"/>
    <property type="project" value="GO_Central"/>
</dbReference>
<accession>A2E6U3</accession>
<dbReference type="PROSITE" id="PS00674">
    <property type="entry name" value="AAA"/>
    <property type="match status" value="1"/>
</dbReference>
<organism evidence="5 6">
    <name type="scientific">Trichomonas vaginalis (strain ATCC PRA-98 / G3)</name>
    <dbReference type="NCBI Taxonomy" id="412133"/>
    <lineage>
        <taxon>Eukaryota</taxon>
        <taxon>Metamonada</taxon>
        <taxon>Parabasalia</taxon>
        <taxon>Trichomonadida</taxon>
        <taxon>Trichomonadidae</taxon>
        <taxon>Trichomonas</taxon>
    </lineage>
</organism>
<sequence length="608" mass="67854">MILSIVHQDSIPLYTAILSVKYKKSGYPLVKITVDQNSFAFYALFAEMDETMIVLNPSTVGESPNAEIKFIDLDELKPIPEIRLNPKYKSSMLGLPVIPNSYTFFSYHNRLKYIKMPCEQPGFISSSTVFAKIPSIELNQLQSIPTEPQISSRIVKMIQNRFTIKSKTALVVGGPGCGKTTFLKYLIKNVKQVKQLDLVLFSSQLEFDSSEHIDDIFSLEDGVIVIDDIDILNAHPRATSNVVEKIQKSQNKPIVIIATSRSSPYALQSELASVFETSVTFGALSYHERLNSLQNVNLSDKQKEFIAKETAGSSRGEFNTAVRVISNSDFSEEKFINLMRTIATSEKPMMLRQSSSEVPLVCGYKTEQKEIKLILDVTFNGDENKHRMLQYNGILLHGPSGNGKSLIVKKMAAEFEVPFFVVEFDKIFSKYLGDSEKAIRDVFSAARFFAPSVVVIEDIDALGGKRSDESGVGGRVLSALLNEIDGVSAKSKVVVIATTNALNLVDSALTRPGRFDRLIEIPNPSEDDRIEMFTTLKNKTPVKEDVDIVSLAKSCNGMTCSEIQSFFRFAALKALREGQSEVSTPYFEEGKKRVEERRVALKNVKKYL</sequence>
<dbReference type="GO" id="GO:0005524">
    <property type="term" value="F:ATP binding"/>
    <property type="evidence" value="ECO:0007669"/>
    <property type="project" value="UniProtKB-KW"/>
</dbReference>
<dbReference type="SUPFAM" id="SSF52540">
    <property type="entry name" value="P-loop containing nucleoside triphosphate hydrolases"/>
    <property type="match status" value="2"/>
</dbReference>
<dbReference type="SMART" id="SM00382">
    <property type="entry name" value="AAA"/>
    <property type="match status" value="2"/>
</dbReference>
<dbReference type="InterPro" id="IPR041569">
    <property type="entry name" value="AAA_lid_3"/>
</dbReference>
<dbReference type="FunFam" id="3.40.50.300:FF:004689">
    <property type="entry name" value="ATPase, AAA family protein"/>
    <property type="match status" value="1"/>
</dbReference>
<dbReference type="FunFam" id="3.40.50.300:FF:003013">
    <property type="entry name" value="ATPase domain protein, putative"/>
    <property type="match status" value="1"/>
</dbReference>
<comment type="similarity">
    <text evidence="3">Belongs to the AAA ATPase family.</text>
</comment>
<keyword evidence="2 3" id="KW-0067">ATP-binding</keyword>
<dbReference type="OrthoDB" id="5421at2759"/>
<dbReference type="Pfam" id="PF00004">
    <property type="entry name" value="AAA"/>
    <property type="match status" value="2"/>
</dbReference>
<proteinExistence type="inferred from homology"/>
<dbReference type="InterPro" id="IPR003959">
    <property type="entry name" value="ATPase_AAA_core"/>
</dbReference>
<dbReference type="InterPro" id="IPR003593">
    <property type="entry name" value="AAA+_ATPase"/>
</dbReference>
<dbReference type="STRING" id="5722.A2E6U3"/>
<dbReference type="SMR" id="A2E6U3"/>
<evidence type="ECO:0000313" key="6">
    <source>
        <dbReference type="Proteomes" id="UP000001542"/>
    </source>
</evidence>
<dbReference type="GO" id="GO:0042273">
    <property type="term" value="P:ribosomal large subunit biogenesis"/>
    <property type="evidence" value="ECO:0000318"/>
    <property type="project" value="GO_Central"/>
</dbReference>
<dbReference type="EMBL" id="DS113316">
    <property type="protein sequence ID" value="EAY11579.1"/>
    <property type="molecule type" value="Genomic_DNA"/>
</dbReference>
<dbReference type="VEuPathDB" id="TrichDB:TVAG_081510"/>
<dbReference type="PANTHER" id="PTHR23077:SF27">
    <property type="entry name" value="ATPASE FAMILY GENE 2 PROTEIN HOMOLOG A"/>
    <property type="match status" value="1"/>
</dbReference>
<dbReference type="Proteomes" id="UP000001542">
    <property type="component" value="Unassembled WGS sequence"/>
</dbReference>
<evidence type="ECO:0000313" key="5">
    <source>
        <dbReference type="EMBL" id="EAY11579.1"/>
    </source>
</evidence>
<dbReference type="InterPro" id="IPR027417">
    <property type="entry name" value="P-loop_NTPase"/>
</dbReference>
<reference evidence="5" key="2">
    <citation type="journal article" date="2007" name="Science">
        <title>Draft genome sequence of the sexually transmitted pathogen Trichomonas vaginalis.</title>
        <authorList>
            <person name="Carlton J.M."/>
            <person name="Hirt R.P."/>
            <person name="Silva J.C."/>
            <person name="Delcher A.L."/>
            <person name="Schatz M."/>
            <person name="Zhao Q."/>
            <person name="Wortman J.R."/>
            <person name="Bidwell S.L."/>
            <person name="Alsmark U.C.M."/>
            <person name="Besteiro S."/>
            <person name="Sicheritz-Ponten T."/>
            <person name="Noel C.J."/>
            <person name="Dacks J.B."/>
            <person name="Foster P.G."/>
            <person name="Simillion C."/>
            <person name="Van de Peer Y."/>
            <person name="Miranda-Saavedra D."/>
            <person name="Barton G.J."/>
            <person name="Westrop G.D."/>
            <person name="Mueller S."/>
            <person name="Dessi D."/>
            <person name="Fiori P.L."/>
            <person name="Ren Q."/>
            <person name="Paulsen I."/>
            <person name="Zhang H."/>
            <person name="Bastida-Corcuera F.D."/>
            <person name="Simoes-Barbosa A."/>
            <person name="Brown M.T."/>
            <person name="Hayes R.D."/>
            <person name="Mukherjee M."/>
            <person name="Okumura C.Y."/>
            <person name="Schneider R."/>
            <person name="Smith A.J."/>
            <person name="Vanacova S."/>
            <person name="Villalvazo M."/>
            <person name="Haas B.J."/>
            <person name="Pertea M."/>
            <person name="Feldblyum T.V."/>
            <person name="Utterback T.R."/>
            <person name="Shu C.L."/>
            <person name="Osoegawa K."/>
            <person name="de Jong P.J."/>
            <person name="Hrdy I."/>
            <person name="Horvathova L."/>
            <person name="Zubacova Z."/>
            <person name="Dolezal P."/>
            <person name="Malik S.B."/>
            <person name="Logsdon J.M. Jr."/>
            <person name="Henze K."/>
            <person name="Gupta A."/>
            <person name="Wang C.C."/>
            <person name="Dunne R.L."/>
            <person name="Upcroft J.A."/>
            <person name="Upcroft P."/>
            <person name="White O."/>
            <person name="Salzberg S.L."/>
            <person name="Tang P."/>
            <person name="Chiu C.-H."/>
            <person name="Lee Y.-S."/>
            <person name="Embley T.M."/>
            <person name="Coombs G.H."/>
            <person name="Mottram J.C."/>
            <person name="Tachezy J."/>
            <person name="Fraser-Liggett C.M."/>
            <person name="Johnson P.J."/>
        </authorList>
    </citation>
    <scope>NUCLEOTIDE SEQUENCE [LARGE SCALE GENOMIC DNA]</scope>
    <source>
        <strain evidence="5">G3</strain>
    </source>
</reference>
<name>A2E6U3_TRIV3</name>
<reference evidence="5" key="1">
    <citation type="submission" date="2006-10" db="EMBL/GenBank/DDBJ databases">
        <authorList>
            <person name="Amadeo P."/>
            <person name="Zhao Q."/>
            <person name="Wortman J."/>
            <person name="Fraser-Liggett C."/>
            <person name="Carlton J."/>
        </authorList>
    </citation>
    <scope>NUCLEOTIDE SEQUENCE</scope>
    <source>
        <strain evidence="5">G3</strain>
    </source>
</reference>
<evidence type="ECO:0000256" key="1">
    <source>
        <dbReference type="ARBA" id="ARBA00022741"/>
    </source>
</evidence>
<dbReference type="VEuPathDB" id="TrichDB:TVAGG3_0493330"/>
<dbReference type="GO" id="GO:0016887">
    <property type="term" value="F:ATP hydrolysis activity"/>
    <property type="evidence" value="ECO:0000318"/>
    <property type="project" value="GO_Central"/>
</dbReference>
<gene>
    <name evidence="5" type="ORF">TVAG_081510</name>
</gene>
<dbReference type="AlphaFoldDB" id="A2E6U3"/>
<dbReference type="eggNOG" id="KOG0730">
    <property type="taxonomic scope" value="Eukaryota"/>
</dbReference>
<dbReference type="CDD" id="cd19481">
    <property type="entry name" value="RecA-like_protease"/>
    <property type="match status" value="1"/>
</dbReference>
<dbReference type="InterPro" id="IPR003960">
    <property type="entry name" value="ATPase_AAA_CS"/>
</dbReference>
<dbReference type="Pfam" id="PF17862">
    <property type="entry name" value="AAA_lid_3"/>
    <property type="match status" value="1"/>
</dbReference>
<evidence type="ECO:0000256" key="3">
    <source>
        <dbReference type="RuleBase" id="RU003651"/>
    </source>
</evidence>
<feature type="domain" description="AAA+ ATPase" evidence="4">
    <location>
        <begin position="165"/>
        <end position="285"/>
    </location>
</feature>
<feature type="domain" description="AAA+ ATPase" evidence="4">
    <location>
        <begin position="390"/>
        <end position="525"/>
    </location>
</feature>
<keyword evidence="6" id="KW-1185">Reference proteome</keyword>
<evidence type="ECO:0000259" key="4">
    <source>
        <dbReference type="SMART" id="SM00382"/>
    </source>
</evidence>
<dbReference type="InParanoid" id="A2E6U3"/>